<comment type="subcellular location">
    <subcellularLocation>
        <location evidence="1 17">Nucleus</location>
    </subcellularLocation>
</comment>
<sequence>MGIQGLIPFLKKASRRVNLREFSGCTAGIDAYCWLHKGAFGCAEKLGKGQVTDGYVQYCIKMINVLLSMRITPIMIFDGCRLPAKKGVELNRREQRERNKKKAKEFLREGKLKEAREHFQRSVDITSEMALELIKACQKIGVDCIVAPYEADAQLAYLNKEKIIQLVITEDSDLVLFGCDYILFKMDSMGFGVLIEKSRLHLCMDANPSKFLFEKFRYMCIMSGCDYLPSLPGIGLAKSCKFFIRVTNLDLNHTLARIPSYLRMPQLTVTEEYKNGFHRAINTYLYQLAFDPRSKKLVPINPYPDDVSPSDFDYAGPYFSNDVAYQLALGNINVQTMAKMANFDPNKDLVTRKTSSWADKNNKSMQIKSIWSSDFKRNAFDISKCPIEMKKSPSKGKEIVVHVSPKVFTVISHKKIEVVNENMEEDLTRFYASSPPKKRIRTEFSPEKSVDDEISPKLLLDRILSASKTTPSPNSDKTKADIPSRDRLTSKYFTPVTKKVEKISWFDEIASEYEQNAPKTEETSPTELENGGKSPEIGKNVRKSPQKVGKESPNKENITERTSSFAWKTLTTSTEFPVSQTPFKSPRFVRKFSLDSSQGSTNSSIVDNSIDNDSFDLSQSQNTEDEDGIEELDFPKKLYTCLIKHTNGKQLLNNLHIM</sequence>
<reference evidence="21" key="2">
    <citation type="submission" date="2015-02" db="UniProtKB">
        <authorList>
            <consortium name="EnsemblMetazoa"/>
        </authorList>
    </citation>
    <scope>IDENTIFICATION</scope>
</reference>
<dbReference type="FunFam" id="1.10.150.20:FF:000011">
    <property type="entry name" value="exonuclease 1"/>
    <property type="match status" value="1"/>
</dbReference>
<keyword evidence="8 17" id="KW-0228">DNA excision</keyword>
<keyword evidence="9 17" id="KW-0378">Hydrolase</keyword>
<dbReference type="GO" id="GO:0006298">
    <property type="term" value="P:mismatch repair"/>
    <property type="evidence" value="ECO:0007669"/>
    <property type="project" value="TreeGrafter"/>
</dbReference>
<dbReference type="InterPro" id="IPR008918">
    <property type="entry name" value="HhH2"/>
</dbReference>
<evidence type="ECO:0000256" key="1">
    <source>
        <dbReference type="ARBA" id="ARBA00004123"/>
    </source>
</evidence>
<keyword evidence="7 17" id="KW-0227">DNA damage</keyword>
<comment type="function">
    <text evidence="17">5'-&gt;3' double-stranded DNA exonuclease which may also possess a cryptic 3'-&gt;5' double-stranded DNA exonuclease activity. Functions in DNA mismatch repair.</text>
</comment>
<dbReference type="Pfam" id="PF00867">
    <property type="entry name" value="XPG_I"/>
    <property type="match status" value="1"/>
</dbReference>
<keyword evidence="14 17" id="KW-0234">DNA repair</keyword>
<comment type="similarity">
    <text evidence="2 17">Belongs to the XPG/RAD2 endonuclease family. EXO1 subfamily.</text>
</comment>
<feature type="compositionally biased region" description="Low complexity" evidence="18">
    <location>
        <begin position="600"/>
        <end position="612"/>
    </location>
</feature>
<evidence type="ECO:0000256" key="12">
    <source>
        <dbReference type="ARBA" id="ARBA00022881"/>
    </source>
</evidence>
<name>T1J9L4_STRMM</name>
<dbReference type="Pfam" id="PF00752">
    <property type="entry name" value="XPG_N"/>
    <property type="match status" value="1"/>
</dbReference>
<dbReference type="GO" id="GO:0005634">
    <property type="term" value="C:nucleus"/>
    <property type="evidence" value="ECO:0007669"/>
    <property type="project" value="UniProtKB-SubCell"/>
</dbReference>
<dbReference type="GO" id="GO:0046872">
    <property type="term" value="F:metal ion binding"/>
    <property type="evidence" value="ECO:0007669"/>
    <property type="project" value="UniProtKB-UniRule"/>
</dbReference>
<dbReference type="InterPro" id="IPR019974">
    <property type="entry name" value="XPG_CS"/>
</dbReference>
<dbReference type="STRING" id="126957.T1J9L4"/>
<dbReference type="AlphaFoldDB" id="T1J9L4"/>
<dbReference type="InterPro" id="IPR006084">
    <property type="entry name" value="XPG/Rad2"/>
</dbReference>
<comment type="cofactor">
    <cofactor evidence="17">
        <name>Mg(2+)</name>
        <dbReference type="ChEBI" id="CHEBI:18420"/>
    </cofactor>
    <text evidence="17">Binds 2 magnesium ions per subunit. They probably participate in the reaction catalyzed by the enzyme. May bind an additional third magnesium ion after substrate binding.</text>
</comment>
<feature type="compositionally biased region" description="Basic and acidic residues" evidence="18">
    <location>
        <begin position="548"/>
        <end position="559"/>
    </location>
</feature>
<keyword evidence="12 17" id="KW-0267">Excision nuclease</keyword>
<dbReference type="SUPFAM" id="SSF88723">
    <property type="entry name" value="PIN domain-like"/>
    <property type="match status" value="1"/>
</dbReference>
<dbReference type="PANTHER" id="PTHR11081">
    <property type="entry name" value="FLAP ENDONUCLEASE FAMILY MEMBER"/>
    <property type="match status" value="1"/>
</dbReference>
<dbReference type="GO" id="GO:0003677">
    <property type="term" value="F:DNA binding"/>
    <property type="evidence" value="ECO:0007669"/>
    <property type="project" value="UniProtKB-UniRule"/>
</dbReference>
<dbReference type="InterPro" id="IPR036279">
    <property type="entry name" value="5-3_exonuclease_C_sf"/>
</dbReference>
<dbReference type="InterPro" id="IPR006086">
    <property type="entry name" value="XPG-I_dom"/>
</dbReference>
<keyword evidence="6" id="KW-0255">Endonuclease</keyword>
<dbReference type="InterPro" id="IPR044752">
    <property type="entry name" value="PIN-like_EXO1"/>
</dbReference>
<accession>T1J9L4</accession>
<dbReference type="SMART" id="SM00279">
    <property type="entry name" value="HhH2"/>
    <property type="match status" value="1"/>
</dbReference>
<evidence type="ECO:0000256" key="16">
    <source>
        <dbReference type="ARBA" id="ARBA00055562"/>
    </source>
</evidence>
<dbReference type="EMBL" id="JH431976">
    <property type="status" value="NOT_ANNOTATED_CDS"/>
    <property type="molecule type" value="Genomic_DNA"/>
</dbReference>
<dbReference type="PhylomeDB" id="T1J9L4"/>
<evidence type="ECO:0000256" key="5">
    <source>
        <dbReference type="ARBA" id="ARBA00022723"/>
    </source>
</evidence>
<evidence type="ECO:0000256" key="15">
    <source>
        <dbReference type="ARBA" id="ARBA00023242"/>
    </source>
</evidence>
<dbReference type="PRINTS" id="PR00853">
    <property type="entry name" value="XPGRADSUPER"/>
</dbReference>
<comment type="function">
    <text evidence="16">5'-&gt;3' double-stranded DNA exonuclease which may also contain a cryptic 3'-&gt;5' double-stranded DNA exonuclease activity. Also exhibits endonuclease activity against 5'-overhanging flap structures similar to those generated by displacement synthesis when DNA polymerase encounters the 5'-end of a downstream Okazaki fragment. Required for DNA mismatch repair (MMR).</text>
</comment>
<evidence type="ECO:0000256" key="10">
    <source>
        <dbReference type="ARBA" id="ARBA00022839"/>
    </source>
</evidence>
<dbReference type="Gene3D" id="3.40.50.1010">
    <property type="entry name" value="5'-nuclease"/>
    <property type="match status" value="1"/>
</dbReference>
<keyword evidence="22" id="KW-1185">Reference proteome</keyword>
<keyword evidence="13 17" id="KW-0238">DNA-binding</keyword>
<dbReference type="GO" id="GO:0006310">
    <property type="term" value="P:DNA recombination"/>
    <property type="evidence" value="ECO:0007669"/>
    <property type="project" value="TreeGrafter"/>
</dbReference>
<dbReference type="EnsemblMetazoa" id="SMAR010411-RA">
    <property type="protein sequence ID" value="SMAR010411-PA"/>
    <property type="gene ID" value="SMAR010411"/>
</dbReference>
<reference evidence="22" key="1">
    <citation type="submission" date="2011-05" db="EMBL/GenBank/DDBJ databases">
        <authorList>
            <person name="Richards S.R."/>
            <person name="Qu J."/>
            <person name="Jiang H."/>
            <person name="Jhangiani S.N."/>
            <person name="Agravi P."/>
            <person name="Goodspeed R."/>
            <person name="Gross S."/>
            <person name="Mandapat C."/>
            <person name="Jackson L."/>
            <person name="Mathew T."/>
            <person name="Pu L."/>
            <person name="Thornton R."/>
            <person name="Saada N."/>
            <person name="Wilczek-Boney K.B."/>
            <person name="Lee S."/>
            <person name="Kovar C."/>
            <person name="Wu Y."/>
            <person name="Scherer S.E."/>
            <person name="Worley K.C."/>
            <person name="Muzny D.M."/>
            <person name="Gibbs R."/>
        </authorList>
    </citation>
    <scope>NUCLEOTIDE SEQUENCE</scope>
    <source>
        <strain evidence="22">Brora</strain>
    </source>
</reference>
<dbReference type="OMA" id="ASEYEQN"/>
<evidence type="ECO:0000256" key="4">
    <source>
        <dbReference type="ARBA" id="ARBA00022722"/>
    </source>
</evidence>
<evidence type="ECO:0000313" key="21">
    <source>
        <dbReference type="EnsemblMetazoa" id="SMAR010411-PA"/>
    </source>
</evidence>
<evidence type="ECO:0000256" key="9">
    <source>
        <dbReference type="ARBA" id="ARBA00022801"/>
    </source>
</evidence>
<evidence type="ECO:0000256" key="2">
    <source>
        <dbReference type="ARBA" id="ARBA00010563"/>
    </source>
</evidence>
<evidence type="ECO:0000256" key="8">
    <source>
        <dbReference type="ARBA" id="ARBA00022769"/>
    </source>
</evidence>
<feature type="region of interest" description="Disordered" evidence="18">
    <location>
        <begin position="515"/>
        <end position="563"/>
    </location>
</feature>
<keyword evidence="4 17" id="KW-0540">Nuclease</keyword>
<organism evidence="21 22">
    <name type="scientific">Strigamia maritima</name>
    <name type="common">European centipede</name>
    <name type="synonym">Geophilus maritimus</name>
    <dbReference type="NCBI Taxonomy" id="126957"/>
    <lineage>
        <taxon>Eukaryota</taxon>
        <taxon>Metazoa</taxon>
        <taxon>Ecdysozoa</taxon>
        <taxon>Arthropoda</taxon>
        <taxon>Myriapoda</taxon>
        <taxon>Chilopoda</taxon>
        <taxon>Pleurostigmophora</taxon>
        <taxon>Geophilomorpha</taxon>
        <taxon>Linotaeniidae</taxon>
        <taxon>Strigamia</taxon>
    </lineage>
</organism>
<dbReference type="Gene3D" id="1.10.150.20">
    <property type="entry name" value="5' to 3' exonuclease, C-terminal subdomain"/>
    <property type="match status" value="1"/>
</dbReference>
<feature type="domain" description="XPG N-terminal" evidence="20">
    <location>
        <begin position="1"/>
        <end position="99"/>
    </location>
</feature>
<dbReference type="InterPro" id="IPR029060">
    <property type="entry name" value="PIN-like_dom_sf"/>
</dbReference>
<dbReference type="GO" id="GO:0035312">
    <property type="term" value="F:5'-3' DNA exonuclease activity"/>
    <property type="evidence" value="ECO:0007669"/>
    <property type="project" value="UniProtKB-UniRule"/>
</dbReference>
<evidence type="ECO:0000256" key="13">
    <source>
        <dbReference type="ARBA" id="ARBA00023125"/>
    </source>
</evidence>
<dbReference type="eggNOG" id="KOG2518">
    <property type="taxonomic scope" value="Eukaryota"/>
</dbReference>
<keyword evidence="15 17" id="KW-0539">Nucleus</keyword>
<evidence type="ECO:0000256" key="18">
    <source>
        <dbReference type="SAM" id="MobiDB-lite"/>
    </source>
</evidence>
<evidence type="ECO:0000259" key="19">
    <source>
        <dbReference type="SMART" id="SM00484"/>
    </source>
</evidence>
<evidence type="ECO:0000256" key="7">
    <source>
        <dbReference type="ARBA" id="ARBA00022763"/>
    </source>
</evidence>
<dbReference type="PANTHER" id="PTHR11081:SF8">
    <property type="entry name" value="EXONUCLEASE 1"/>
    <property type="match status" value="1"/>
</dbReference>
<dbReference type="EC" id="3.1.-.-" evidence="17"/>
<dbReference type="GO" id="GO:0017108">
    <property type="term" value="F:5'-flap endonuclease activity"/>
    <property type="evidence" value="ECO:0007669"/>
    <property type="project" value="TreeGrafter"/>
</dbReference>
<keyword evidence="11 17" id="KW-0460">Magnesium</keyword>
<evidence type="ECO:0000256" key="17">
    <source>
        <dbReference type="RuleBase" id="RU910737"/>
    </source>
</evidence>
<dbReference type="SMART" id="SM00484">
    <property type="entry name" value="XPGI"/>
    <property type="match status" value="1"/>
</dbReference>
<dbReference type="SMART" id="SM00485">
    <property type="entry name" value="XPGN"/>
    <property type="match status" value="1"/>
</dbReference>
<evidence type="ECO:0000256" key="11">
    <source>
        <dbReference type="ARBA" id="ARBA00022842"/>
    </source>
</evidence>
<dbReference type="SUPFAM" id="SSF47807">
    <property type="entry name" value="5' to 3' exonuclease, C-terminal subdomain"/>
    <property type="match status" value="1"/>
</dbReference>
<protein>
    <recommendedName>
        <fullName evidence="3 17">Exonuclease 1</fullName>
        <ecNumber evidence="17">3.1.-.-</ecNumber>
    </recommendedName>
</protein>
<feature type="region of interest" description="Disordered" evidence="18">
    <location>
        <begin position="594"/>
        <end position="629"/>
    </location>
</feature>
<proteinExistence type="inferred from homology"/>
<evidence type="ECO:0000256" key="6">
    <source>
        <dbReference type="ARBA" id="ARBA00022759"/>
    </source>
</evidence>
<evidence type="ECO:0000256" key="14">
    <source>
        <dbReference type="ARBA" id="ARBA00023204"/>
    </source>
</evidence>
<keyword evidence="10 17" id="KW-0269">Exonuclease</keyword>
<keyword evidence="5 17" id="KW-0479">Metal-binding</keyword>
<dbReference type="FunFam" id="3.40.50.1010:FF:000096">
    <property type="entry name" value="Exonuclease 1"/>
    <property type="match status" value="1"/>
</dbReference>
<evidence type="ECO:0000256" key="3">
    <source>
        <dbReference type="ARBA" id="ARBA00020324"/>
    </source>
</evidence>
<evidence type="ECO:0000259" key="20">
    <source>
        <dbReference type="SMART" id="SM00485"/>
    </source>
</evidence>
<feature type="domain" description="XPG-I" evidence="19">
    <location>
        <begin position="138"/>
        <end position="204"/>
    </location>
</feature>
<dbReference type="InterPro" id="IPR006085">
    <property type="entry name" value="XPG_DNA_repair_N"/>
</dbReference>
<dbReference type="PROSITE" id="PS00842">
    <property type="entry name" value="XPG_2"/>
    <property type="match status" value="1"/>
</dbReference>
<dbReference type="HOGENOM" id="CLU_009851_0_0_1"/>
<feature type="compositionally biased region" description="Polar residues" evidence="18">
    <location>
        <begin position="515"/>
        <end position="527"/>
    </location>
</feature>
<dbReference type="CDD" id="cd09857">
    <property type="entry name" value="PIN_EXO1"/>
    <property type="match status" value="1"/>
</dbReference>
<evidence type="ECO:0000313" key="22">
    <source>
        <dbReference type="Proteomes" id="UP000014500"/>
    </source>
</evidence>
<dbReference type="Proteomes" id="UP000014500">
    <property type="component" value="Unassembled WGS sequence"/>
</dbReference>